<dbReference type="AlphaFoldDB" id="A0AAN7U3Y6"/>
<accession>A0AAN7U3Y6</accession>
<gene>
    <name evidence="1" type="ORF">RRF57_000691</name>
</gene>
<dbReference type="EMBL" id="JAWHQM010000002">
    <property type="protein sequence ID" value="KAK5624975.1"/>
    <property type="molecule type" value="Genomic_DNA"/>
</dbReference>
<protein>
    <submittedName>
        <fullName evidence="1">Uncharacterized protein</fullName>
    </submittedName>
</protein>
<name>A0AAN7U3Y6_9PEZI</name>
<proteinExistence type="predicted"/>
<evidence type="ECO:0000313" key="2">
    <source>
        <dbReference type="Proteomes" id="UP001305414"/>
    </source>
</evidence>
<comment type="caution">
    <text evidence="1">The sequence shown here is derived from an EMBL/GenBank/DDBJ whole genome shotgun (WGS) entry which is preliminary data.</text>
</comment>
<keyword evidence="2" id="KW-1185">Reference proteome</keyword>
<sequence>MAYFKATQDVAGQRLTDREPIREFSVTNGKLWLSRKRRKQIVLFTWCHGEGFSHYVLENNLIYEVILGNTVNKDSSEDWMACYYSSPCGDDAVGINPRAIARLHLPDDVSLIMARVLGLA</sequence>
<reference evidence="1 2" key="1">
    <citation type="submission" date="2023-10" db="EMBL/GenBank/DDBJ databases">
        <title>Draft genome sequence of Xylaria bambusicola isolate GMP-LS, the root and basal stem rot pathogen of sugarcane in Indonesia.</title>
        <authorList>
            <person name="Selvaraj P."/>
            <person name="Muralishankar V."/>
            <person name="Muruganantham S."/>
            <person name="Sp S."/>
            <person name="Haryani S."/>
            <person name="Lau K.J.X."/>
            <person name="Naqvi N.I."/>
        </authorList>
    </citation>
    <scope>NUCLEOTIDE SEQUENCE [LARGE SCALE GENOMIC DNA]</scope>
    <source>
        <strain evidence="1">GMP-LS</strain>
    </source>
</reference>
<organism evidence="1 2">
    <name type="scientific">Xylaria bambusicola</name>
    <dbReference type="NCBI Taxonomy" id="326684"/>
    <lineage>
        <taxon>Eukaryota</taxon>
        <taxon>Fungi</taxon>
        <taxon>Dikarya</taxon>
        <taxon>Ascomycota</taxon>
        <taxon>Pezizomycotina</taxon>
        <taxon>Sordariomycetes</taxon>
        <taxon>Xylariomycetidae</taxon>
        <taxon>Xylariales</taxon>
        <taxon>Xylariaceae</taxon>
        <taxon>Xylaria</taxon>
    </lineage>
</organism>
<dbReference type="Proteomes" id="UP001305414">
    <property type="component" value="Unassembled WGS sequence"/>
</dbReference>
<evidence type="ECO:0000313" key="1">
    <source>
        <dbReference type="EMBL" id="KAK5624975.1"/>
    </source>
</evidence>